<dbReference type="SUPFAM" id="SSF51161">
    <property type="entry name" value="Trimeric LpxA-like enzymes"/>
    <property type="match status" value="1"/>
</dbReference>
<proteinExistence type="predicted"/>
<dbReference type="InterPro" id="IPR011004">
    <property type="entry name" value="Trimer_LpxA-like_sf"/>
</dbReference>
<sequence>MTIRARGPRTLLALVAVLLPGRLRHWVHVRLLGHAIDPTAHLGHSFVDVDRLVMGPGAVIGHLNVVRGSELVRLDEYALIGHLNFINAIRRDKGFFAEVDRRLELVLHPHARIMMMHFVDASDLVELHERASLTGYWTQVMTHSYDPATARQGTWPIVIGAWSLVNTRCTLLPGVRIAERCLVAAGAVVAGPLPEPLILYGGVPAKPLRTVPADIGMFVNEDVVIR</sequence>
<dbReference type="Gene3D" id="2.160.10.10">
    <property type="entry name" value="Hexapeptide repeat proteins"/>
    <property type="match status" value="1"/>
</dbReference>
<comment type="caution">
    <text evidence="1">The sequence shown here is derived from an EMBL/GenBank/DDBJ whole genome shotgun (WGS) entry which is preliminary data.</text>
</comment>
<reference evidence="2" key="1">
    <citation type="journal article" date="2019" name="Int. J. Syst. Evol. Microbiol.">
        <title>The Global Catalogue of Microorganisms (GCM) 10K type strain sequencing project: providing services to taxonomists for standard genome sequencing and annotation.</title>
        <authorList>
            <consortium name="The Broad Institute Genomics Platform"/>
            <consortium name="The Broad Institute Genome Sequencing Center for Infectious Disease"/>
            <person name="Wu L."/>
            <person name="Ma J."/>
        </authorList>
    </citation>
    <scope>NUCLEOTIDE SEQUENCE [LARGE SCALE GENOMIC DNA]</scope>
    <source>
        <strain evidence="2">JCM 17979</strain>
    </source>
</reference>
<dbReference type="EMBL" id="BAABHO010000076">
    <property type="protein sequence ID" value="GAA4811572.1"/>
    <property type="molecule type" value="Genomic_DNA"/>
</dbReference>
<gene>
    <name evidence="1" type="ORF">GCM10023200_56710</name>
</gene>
<evidence type="ECO:0008006" key="3">
    <source>
        <dbReference type="Google" id="ProtNLM"/>
    </source>
</evidence>
<name>A0ABP9CJ76_9PSEU</name>
<dbReference type="Proteomes" id="UP001500928">
    <property type="component" value="Unassembled WGS sequence"/>
</dbReference>
<dbReference type="RefSeq" id="WP_345424252.1">
    <property type="nucleotide sequence ID" value="NZ_BAABHO010000076.1"/>
</dbReference>
<evidence type="ECO:0000313" key="2">
    <source>
        <dbReference type="Proteomes" id="UP001500928"/>
    </source>
</evidence>
<accession>A0ABP9CJ76</accession>
<protein>
    <recommendedName>
        <fullName evidence="3">Acyltransferase</fullName>
    </recommendedName>
</protein>
<evidence type="ECO:0000313" key="1">
    <source>
        <dbReference type="EMBL" id="GAA4811572.1"/>
    </source>
</evidence>
<keyword evidence="2" id="KW-1185">Reference proteome</keyword>
<organism evidence="1 2">
    <name type="scientific">Actinomycetospora chlora</name>
    <dbReference type="NCBI Taxonomy" id="663608"/>
    <lineage>
        <taxon>Bacteria</taxon>
        <taxon>Bacillati</taxon>
        <taxon>Actinomycetota</taxon>
        <taxon>Actinomycetes</taxon>
        <taxon>Pseudonocardiales</taxon>
        <taxon>Pseudonocardiaceae</taxon>
        <taxon>Actinomycetospora</taxon>
    </lineage>
</organism>